<dbReference type="AlphaFoldDB" id="A0AAV4PYU2"/>
<sequence length="109" mass="12045">MCCKQRHLALSSVEVVTSVFGARCGARAENIPSKKRTKRLWEKDAPPTREFGSLTDVEGAGEQCRGNLPPGGAVAMLQWREKERALSPKPTGALPRQPNFFFPKFESNS</sequence>
<dbReference type="EMBL" id="BPLR01005309">
    <property type="protein sequence ID" value="GIY01374.1"/>
    <property type="molecule type" value="Genomic_DNA"/>
</dbReference>
<evidence type="ECO:0000313" key="2">
    <source>
        <dbReference type="Proteomes" id="UP001054945"/>
    </source>
</evidence>
<protein>
    <recommendedName>
        <fullName evidence="3">Secreted protein</fullName>
    </recommendedName>
</protein>
<gene>
    <name evidence="1" type="ORF">CEXT_567961</name>
</gene>
<dbReference type="Proteomes" id="UP001054945">
    <property type="component" value="Unassembled WGS sequence"/>
</dbReference>
<accession>A0AAV4PYU2</accession>
<proteinExistence type="predicted"/>
<organism evidence="1 2">
    <name type="scientific">Caerostris extrusa</name>
    <name type="common">Bark spider</name>
    <name type="synonym">Caerostris bankana</name>
    <dbReference type="NCBI Taxonomy" id="172846"/>
    <lineage>
        <taxon>Eukaryota</taxon>
        <taxon>Metazoa</taxon>
        <taxon>Ecdysozoa</taxon>
        <taxon>Arthropoda</taxon>
        <taxon>Chelicerata</taxon>
        <taxon>Arachnida</taxon>
        <taxon>Araneae</taxon>
        <taxon>Araneomorphae</taxon>
        <taxon>Entelegynae</taxon>
        <taxon>Araneoidea</taxon>
        <taxon>Araneidae</taxon>
        <taxon>Caerostris</taxon>
    </lineage>
</organism>
<evidence type="ECO:0000313" key="1">
    <source>
        <dbReference type="EMBL" id="GIY01374.1"/>
    </source>
</evidence>
<keyword evidence="2" id="KW-1185">Reference proteome</keyword>
<evidence type="ECO:0008006" key="3">
    <source>
        <dbReference type="Google" id="ProtNLM"/>
    </source>
</evidence>
<reference evidence="1 2" key="1">
    <citation type="submission" date="2021-06" db="EMBL/GenBank/DDBJ databases">
        <title>Caerostris extrusa draft genome.</title>
        <authorList>
            <person name="Kono N."/>
            <person name="Arakawa K."/>
        </authorList>
    </citation>
    <scope>NUCLEOTIDE SEQUENCE [LARGE SCALE GENOMIC DNA]</scope>
</reference>
<comment type="caution">
    <text evidence="1">The sequence shown here is derived from an EMBL/GenBank/DDBJ whole genome shotgun (WGS) entry which is preliminary data.</text>
</comment>
<name>A0AAV4PYU2_CAEEX</name>